<keyword evidence="4" id="KW-0067">ATP-binding</keyword>
<dbReference type="Pfam" id="PF00501">
    <property type="entry name" value="AMP-binding"/>
    <property type="match status" value="1"/>
</dbReference>
<name>A0A0L0D7M5_THETB</name>
<organism evidence="6 7">
    <name type="scientific">Thecamonas trahens ATCC 50062</name>
    <dbReference type="NCBI Taxonomy" id="461836"/>
    <lineage>
        <taxon>Eukaryota</taxon>
        <taxon>Apusozoa</taxon>
        <taxon>Apusomonadida</taxon>
        <taxon>Apusomonadidae</taxon>
        <taxon>Thecamonas</taxon>
    </lineage>
</organism>
<dbReference type="InterPro" id="IPR000873">
    <property type="entry name" value="AMP-dep_synth/lig_dom"/>
</dbReference>
<dbReference type="Gene3D" id="3.40.50.12780">
    <property type="entry name" value="N-terminal domain of ligase-like"/>
    <property type="match status" value="1"/>
</dbReference>
<dbReference type="GO" id="GO:0005524">
    <property type="term" value="F:ATP binding"/>
    <property type="evidence" value="ECO:0007669"/>
    <property type="project" value="UniProtKB-KW"/>
</dbReference>
<dbReference type="GO" id="GO:0016020">
    <property type="term" value="C:membrane"/>
    <property type="evidence" value="ECO:0007669"/>
    <property type="project" value="TreeGrafter"/>
</dbReference>
<keyword evidence="7" id="KW-1185">Reference proteome</keyword>
<dbReference type="STRING" id="461836.A0A0L0D7M5"/>
<keyword evidence="2 6" id="KW-0436">Ligase</keyword>
<comment type="similarity">
    <text evidence="1">Belongs to the ATP-dependent AMP-binding enzyme family.</text>
</comment>
<proteinExistence type="inferred from homology"/>
<dbReference type="RefSeq" id="XP_013758509.1">
    <property type="nucleotide sequence ID" value="XM_013903055.1"/>
</dbReference>
<dbReference type="SUPFAM" id="SSF56801">
    <property type="entry name" value="Acetyl-CoA synthetase-like"/>
    <property type="match status" value="1"/>
</dbReference>
<evidence type="ECO:0000256" key="2">
    <source>
        <dbReference type="ARBA" id="ARBA00022598"/>
    </source>
</evidence>
<gene>
    <name evidence="6" type="ORF">AMSG_04841</name>
</gene>
<dbReference type="PANTHER" id="PTHR43272:SF83">
    <property type="entry name" value="ACYL-COA SYNTHETASE LONG-CHAIN, ISOFORM J"/>
    <property type="match status" value="1"/>
</dbReference>
<dbReference type="InterPro" id="IPR042099">
    <property type="entry name" value="ANL_N_sf"/>
</dbReference>
<evidence type="ECO:0000256" key="4">
    <source>
        <dbReference type="ARBA" id="ARBA00022840"/>
    </source>
</evidence>
<dbReference type="eggNOG" id="KOG1180">
    <property type="taxonomic scope" value="Eukaryota"/>
</dbReference>
<dbReference type="GeneID" id="25564360"/>
<protein>
    <submittedName>
        <fullName evidence="6">Long-chain-fatty-acid-CoA ligase 3</fullName>
    </submittedName>
</protein>
<keyword evidence="3" id="KW-0547">Nucleotide-binding</keyword>
<evidence type="ECO:0000256" key="3">
    <source>
        <dbReference type="ARBA" id="ARBA00022741"/>
    </source>
</evidence>
<dbReference type="EMBL" id="GL349451">
    <property type="protein sequence ID" value="KNC48392.1"/>
    <property type="molecule type" value="Genomic_DNA"/>
</dbReference>
<dbReference type="GO" id="GO:0005783">
    <property type="term" value="C:endoplasmic reticulum"/>
    <property type="evidence" value="ECO:0007669"/>
    <property type="project" value="TreeGrafter"/>
</dbReference>
<sequence>MYTSGSTGKPKGVEIEHKAVVGAVASLAPAIPGATNADVYVGYLPLAHILELCAETTILSLGASIGYGSTLTLSDTSAMIAEGTMGDLRALRPTLMAAVPLVLDRIRDGVSKKIAKASLPVRLLYAAALASAKQAHFNGWPTPLCNVLVFNKIRAAIGGRLRMMLSGGAPLSSETQTWFSTVIAPLGQGYGATETCSTGTITHPDDPETNVVGAPIMCCEFKLVDWEQYTNADASDPTIGRPRGEMWIRGNSVSRGYLGMPDKTAEDYPVDSAGIRWYATGDIGQVETNGVLRIIDRKKDLVKGGHGEYVSLGKVESALRNADVVDNVMVHQSPELNNPLAVVSVNADALRAALGAGADTSANKLVDSEDARSAVLSALKKTAKSAGLKKFETPAWVILEPTEWTPESDLVTAAQKLKRANLMKKYRNDIDKVYESL</sequence>
<dbReference type="PANTHER" id="PTHR43272">
    <property type="entry name" value="LONG-CHAIN-FATTY-ACID--COA LIGASE"/>
    <property type="match status" value="1"/>
</dbReference>
<dbReference type="OMA" id="CESKELC"/>
<accession>A0A0L0D7M5</accession>
<evidence type="ECO:0000259" key="5">
    <source>
        <dbReference type="Pfam" id="PF00501"/>
    </source>
</evidence>
<reference evidence="6 7" key="1">
    <citation type="submission" date="2010-05" db="EMBL/GenBank/DDBJ databases">
        <title>The Genome Sequence of Thecamonas trahens ATCC 50062.</title>
        <authorList>
            <consortium name="The Broad Institute Genome Sequencing Platform"/>
            <person name="Russ C."/>
            <person name="Cuomo C."/>
            <person name="Shea T."/>
            <person name="Young S.K."/>
            <person name="Zeng Q."/>
            <person name="Koehrsen M."/>
            <person name="Haas B."/>
            <person name="Borodovsky M."/>
            <person name="Guigo R."/>
            <person name="Alvarado L."/>
            <person name="Berlin A."/>
            <person name="Bochicchio J."/>
            <person name="Borenstein D."/>
            <person name="Chapman S."/>
            <person name="Chen Z."/>
            <person name="Freedman E."/>
            <person name="Gellesch M."/>
            <person name="Goldberg J."/>
            <person name="Griggs A."/>
            <person name="Gujja S."/>
            <person name="Heilman E."/>
            <person name="Heiman D."/>
            <person name="Hepburn T."/>
            <person name="Howarth C."/>
            <person name="Jen D."/>
            <person name="Larson L."/>
            <person name="Mehta T."/>
            <person name="Park D."/>
            <person name="Pearson M."/>
            <person name="Roberts A."/>
            <person name="Saif S."/>
            <person name="Shenoy N."/>
            <person name="Sisk P."/>
            <person name="Stolte C."/>
            <person name="Sykes S."/>
            <person name="Thomson T."/>
            <person name="Walk T."/>
            <person name="White J."/>
            <person name="Yandava C."/>
            <person name="Burger G."/>
            <person name="Gray M.W."/>
            <person name="Holland P.W.H."/>
            <person name="King N."/>
            <person name="Lang F.B.F."/>
            <person name="Roger A.J."/>
            <person name="Ruiz-Trillo I."/>
            <person name="Lander E."/>
            <person name="Nusbaum C."/>
        </authorList>
    </citation>
    <scope>NUCLEOTIDE SEQUENCE [LARGE SCALE GENOMIC DNA]</scope>
    <source>
        <strain evidence="6 7">ATCC 50062</strain>
    </source>
</reference>
<dbReference type="AlphaFoldDB" id="A0A0L0D7M5"/>
<dbReference type="GO" id="GO:0004467">
    <property type="term" value="F:long-chain fatty acid-CoA ligase activity"/>
    <property type="evidence" value="ECO:0007669"/>
    <property type="project" value="TreeGrafter"/>
</dbReference>
<dbReference type="OrthoDB" id="1700726at2759"/>
<evidence type="ECO:0000313" key="7">
    <source>
        <dbReference type="Proteomes" id="UP000054408"/>
    </source>
</evidence>
<dbReference type="Proteomes" id="UP000054408">
    <property type="component" value="Unassembled WGS sequence"/>
</dbReference>
<evidence type="ECO:0000256" key="1">
    <source>
        <dbReference type="ARBA" id="ARBA00006432"/>
    </source>
</evidence>
<evidence type="ECO:0000313" key="6">
    <source>
        <dbReference type="EMBL" id="KNC48392.1"/>
    </source>
</evidence>
<feature type="domain" description="AMP-dependent synthetase/ligase" evidence="5">
    <location>
        <begin position="1"/>
        <end position="258"/>
    </location>
</feature>